<dbReference type="AlphaFoldDB" id="A0A839Z7N5"/>
<sequence>MNNLLPTALVALVGIGAIDWALTPAYAPPKEAPPAAESHAPAHPEARPFDAHADAMAAVDAALARASRRGTHVLLVMGANWCHDSRGLAGLFETPDMASLIEEHFELVYVDAGRPREEDVHNLHVARRFGVERLEGTPNLFILSAEGELLNPPEDVIGWTDAASRDPGDIRDFLLAHRLR</sequence>
<protein>
    <recommendedName>
        <fullName evidence="3">Protein-disulfide isomerase</fullName>
    </recommendedName>
</protein>
<dbReference type="EMBL" id="JACICF010000002">
    <property type="protein sequence ID" value="MBB3764884.1"/>
    <property type="molecule type" value="Genomic_DNA"/>
</dbReference>
<dbReference type="Gene3D" id="3.40.30.10">
    <property type="entry name" value="Glutaredoxin"/>
    <property type="match status" value="1"/>
</dbReference>
<gene>
    <name evidence="1" type="ORF">FHS50_001946</name>
</gene>
<dbReference type="RefSeq" id="WP_183934243.1">
    <property type="nucleotide sequence ID" value="NZ_JACICF010000002.1"/>
</dbReference>
<evidence type="ECO:0000313" key="1">
    <source>
        <dbReference type="EMBL" id="MBB3764884.1"/>
    </source>
</evidence>
<proteinExistence type="predicted"/>
<dbReference type="InterPro" id="IPR036249">
    <property type="entry name" value="Thioredoxin-like_sf"/>
</dbReference>
<dbReference type="Pfam" id="PF13899">
    <property type="entry name" value="Thioredoxin_7"/>
    <property type="match status" value="1"/>
</dbReference>
<evidence type="ECO:0008006" key="3">
    <source>
        <dbReference type="Google" id="ProtNLM"/>
    </source>
</evidence>
<organism evidence="1 2">
    <name type="scientific">Sphingomicrobium lutaoense</name>
    <dbReference type="NCBI Taxonomy" id="515949"/>
    <lineage>
        <taxon>Bacteria</taxon>
        <taxon>Pseudomonadati</taxon>
        <taxon>Pseudomonadota</taxon>
        <taxon>Alphaproteobacteria</taxon>
        <taxon>Sphingomonadales</taxon>
        <taxon>Sphingomonadaceae</taxon>
        <taxon>Sphingomicrobium</taxon>
    </lineage>
</organism>
<name>A0A839Z7N5_9SPHN</name>
<dbReference type="SUPFAM" id="SSF52833">
    <property type="entry name" value="Thioredoxin-like"/>
    <property type="match status" value="1"/>
</dbReference>
<accession>A0A839Z7N5</accession>
<comment type="caution">
    <text evidence="1">The sequence shown here is derived from an EMBL/GenBank/DDBJ whole genome shotgun (WGS) entry which is preliminary data.</text>
</comment>
<keyword evidence="2" id="KW-1185">Reference proteome</keyword>
<dbReference type="Proteomes" id="UP000578569">
    <property type="component" value="Unassembled WGS sequence"/>
</dbReference>
<evidence type="ECO:0000313" key="2">
    <source>
        <dbReference type="Proteomes" id="UP000578569"/>
    </source>
</evidence>
<reference evidence="1 2" key="1">
    <citation type="submission" date="2020-08" db="EMBL/GenBank/DDBJ databases">
        <title>Genomic Encyclopedia of Type Strains, Phase IV (KMG-IV): sequencing the most valuable type-strain genomes for metagenomic binning, comparative biology and taxonomic classification.</title>
        <authorList>
            <person name="Goeker M."/>
        </authorList>
    </citation>
    <scope>NUCLEOTIDE SEQUENCE [LARGE SCALE GENOMIC DNA]</scope>
    <source>
        <strain evidence="1 2">DSM 24194</strain>
    </source>
</reference>